<proteinExistence type="predicted"/>
<feature type="compositionally biased region" description="Polar residues" evidence="1">
    <location>
        <begin position="1"/>
        <end position="17"/>
    </location>
</feature>
<organism evidence="2 3">
    <name type="scientific">Pleurodeles waltl</name>
    <name type="common">Iberian ribbed newt</name>
    <dbReference type="NCBI Taxonomy" id="8319"/>
    <lineage>
        <taxon>Eukaryota</taxon>
        <taxon>Metazoa</taxon>
        <taxon>Chordata</taxon>
        <taxon>Craniata</taxon>
        <taxon>Vertebrata</taxon>
        <taxon>Euteleostomi</taxon>
        <taxon>Amphibia</taxon>
        <taxon>Batrachia</taxon>
        <taxon>Caudata</taxon>
        <taxon>Salamandroidea</taxon>
        <taxon>Salamandridae</taxon>
        <taxon>Pleurodelinae</taxon>
        <taxon>Pleurodeles</taxon>
    </lineage>
</organism>
<evidence type="ECO:0000256" key="1">
    <source>
        <dbReference type="SAM" id="MobiDB-lite"/>
    </source>
</evidence>
<protein>
    <submittedName>
        <fullName evidence="2">Uncharacterized protein</fullName>
    </submittedName>
</protein>
<name>A0AAV7MIG9_PLEWA</name>
<dbReference type="EMBL" id="JANPWB010000014">
    <property type="protein sequence ID" value="KAJ1101778.1"/>
    <property type="molecule type" value="Genomic_DNA"/>
</dbReference>
<keyword evidence="3" id="KW-1185">Reference proteome</keyword>
<evidence type="ECO:0000313" key="2">
    <source>
        <dbReference type="EMBL" id="KAJ1101778.1"/>
    </source>
</evidence>
<evidence type="ECO:0000313" key="3">
    <source>
        <dbReference type="Proteomes" id="UP001066276"/>
    </source>
</evidence>
<dbReference type="AlphaFoldDB" id="A0AAV7MIG9"/>
<accession>A0AAV7MIG9</accession>
<feature type="compositionally biased region" description="Low complexity" evidence="1">
    <location>
        <begin position="18"/>
        <end position="31"/>
    </location>
</feature>
<dbReference type="Proteomes" id="UP001066276">
    <property type="component" value="Chromosome 10"/>
</dbReference>
<gene>
    <name evidence="2" type="ORF">NDU88_006842</name>
</gene>
<comment type="caution">
    <text evidence="2">The sequence shown here is derived from an EMBL/GenBank/DDBJ whole genome shotgun (WGS) entry which is preliminary data.</text>
</comment>
<reference evidence="2" key="1">
    <citation type="journal article" date="2022" name="bioRxiv">
        <title>Sequencing and chromosome-scale assembly of the giantPleurodeles waltlgenome.</title>
        <authorList>
            <person name="Brown T."/>
            <person name="Elewa A."/>
            <person name="Iarovenko S."/>
            <person name="Subramanian E."/>
            <person name="Araus A.J."/>
            <person name="Petzold A."/>
            <person name="Susuki M."/>
            <person name="Suzuki K.-i.T."/>
            <person name="Hayashi T."/>
            <person name="Toyoda A."/>
            <person name="Oliveira C."/>
            <person name="Osipova E."/>
            <person name="Leigh N.D."/>
            <person name="Simon A."/>
            <person name="Yun M.H."/>
        </authorList>
    </citation>
    <scope>NUCLEOTIDE SEQUENCE</scope>
    <source>
        <strain evidence="2">20211129_DDA</strain>
        <tissue evidence="2">Liver</tissue>
    </source>
</reference>
<feature type="compositionally biased region" description="Basic and acidic residues" evidence="1">
    <location>
        <begin position="42"/>
        <end position="60"/>
    </location>
</feature>
<feature type="region of interest" description="Disordered" evidence="1">
    <location>
        <begin position="1"/>
        <end position="70"/>
    </location>
</feature>
<sequence length="112" mass="12022">MKSASTEAWQQVVSPQTAPAAGGAWPEGARPVCRVHRGWSRPSEKDPPDRSGARRGEAGRGRGRAAWEQAGTPEVPHFLLIVPCLTGATHSITTQPPPFIKCSGKKRILCTK</sequence>